<gene>
    <name evidence="1" type="ORF">Gilli_2779</name>
</gene>
<dbReference type="InterPro" id="IPR008969">
    <property type="entry name" value="CarboxyPept-like_regulatory"/>
</dbReference>
<name>H2BZ47_GILLR</name>
<evidence type="ECO:0000313" key="2">
    <source>
        <dbReference type="Proteomes" id="UP000003844"/>
    </source>
</evidence>
<dbReference type="STRING" id="865937.Gilli_2779"/>
<accession>H2BZ47</accession>
<keyword evidence="2" id="KW-1185">Reference proteome</keyword>
<protein>
    <submittedName>
        <fullName evidence="1">Uncharacterized protein</fullName>
    </submittedName>
</protein>
<evidence type="ECO:0000313" key="1">
    <source>
        <dbReference type="EMBL" id="EHQ03392.1"/>
    </source>
</evidence>
<organism evidence="1 2">
    <name type="scientific">Gillisia limnaea (strain DSM 15749 / LMG 21470 / R-8282)</name>
    <dbReference type="NCBI Taxonomy" id="865937"/>
    <lineage>
        <taxon>Bacteria</taxon>
        <taxon>Pseudomonadati</taxon>
        <taxon>Bacteroidota</taxon>
        <taxon>Flavobacteriia</taxon>
        <taxon>Flavobacteriales</taxon>
        <taxon>Flavobacteriaceae</taxon>
        <taxon>Gillisia</taxon>
    </lineage>
</organism>
<sequence>MFFVFIISYVSMKKFLIITGIILGFLTQAQGQDRTSVSGSIQVPVGDESVGIIVYNLNTEDFALTNPEGEFSIAVKLNDSLRISAAQFQEFIVIIDKGVIQSGELNIYVNEIINVLPEVVVSPYDLSGNVTVDAARLPVNDLPENYTASQMQSTYFASETGPSYQSSPKNTALAMSQTRLVNGINFVNIFKELLIASKKDEIRDPYSERPNADIDTEIRAMYGDEFFQENLNIDLEYINDFIYFADDSGLKEEMLQKGNELELIEFLVEQSKQYKKQRSGN</sequence>
<dbReference type="Proteomes" id="UP000003844">
    <property type="component" value="Unassembled WGS sequence"/>
</dbReference>
<dbReference type="SUPFAM" id="SSF49464">
    <property type="entry name" value="Carboxypeptidase regulatory domain-like"/>
    <property type="match status" value="1"/>
</dbReference>
<dbReference type="EMBL" id="JH594606">
    <property type="protein sequence ID" value="EHQ03392.1"/>
    <property type="molecule type" value="Genomic_DNA"/>
</dbReference>
<proteinExistence type="predicted"/>
<dbReference type="AlphaFoldDB" id="H2BZ47"/>
<dbReference type="HOGENOM" id="CLU_088900_1_0_10"/>
<reference evidence="2" key="1">
    <citation type="journal article" date="2012" name="Stand. Genomic Sci.">
        <title>Genome sequence of the Antarctic rhodopsins-containing flavobacterium Gillisia limnaea type strain (R-8282(T)).</title>
        <authorList>
            <person name="Riedel T."/>
            <person name="Held B."/>
            <person name="Nolan M."/>
            <person name="Lucas S."/>
            <person name="Lapidus A."/>
            <person name="Tice H."/>
            <person name="Del Rio T.G."/>
            <person name="Cheng J.F."/>
            <person name="Han C."/>
            <person name="Tapia R."/>
            <person name="Goodwin L.A."/>
            <person name="Pitluck S."/>
            <person name="Liolios K."/>
            <person name="Mavromatis K."/>
            <person name="Pagani I."/>
            <person name="Ivanova N."/>
            <person name="Mikhailova N."/>
            <person name="Pati A."/>
            <person name="Chen A."/>
            <person name="Palaniappan K."/>
            <person name="Land M."/>
            <person name="Rohde M."/>
            <person name="Tindall B.J."/>
            <person name="Detter J.C."/>
            <person name="Goker M."/>
            <person name="Bristow J."/>
            <person name="Eisen J.A."/>
            <person name="Markowitz V."/>
            <person name="Hugenholtz P."/>
            <person name="Kyrpides N.C."/>
            <person name="Klenk H.P."/>
            <person name="Woyke T."/>
        </authorList>
    </citation>
    <scope>NUCLEOTIDE SEQUENCE [LARGE SCALE GENOMIC DNA]</scope>
    <source>
        <strain evidence="2">DSM 15749 / LMG 21470 / R-8282</strain>
    </source>
</reference>
<dbReference type="eggNOG" id="ENOG502Z8NF">
    <property type="taxonomic scope" value="Bacteria"/>
</dbReference>